<dbReference type="Proteomes" id="UP000177698">
    <property type="component" value="Unassembled WGS sequence"/>
</dbReference>
<comment type="similarity">
    <text evidence="1 2">Belongs to the phD/YefM antitoxin family.</text>
</comment>
<sequence>MNYREFSLDMLTINMYTSVHMTQIISITEVRKNIFALVDKVAKTGEEIEVEREGRRVVKLVAIKDDPAARAKYVLEHVLPKLAGSWKNMTKKELREMEAFRRGKKEKLYWKRKRFKW</sequence>
<dbReference type="EMBL" id="MGAG01000002">
    <property type="protein sequence ID" value="OGK42450.1"/>
    <property type="molecule type" value="Genomic_DNA"/>
</dbReference>
<proteinExistence type="inferred from homology"/>
<dbReference type="InterPro" id="IPR006442">
    <property type="entry name" value="Antitoxin_Phd/YefM"/>
</dbReference>
<name>A0A1F7IGG1_9BACT</name>
<dbReference type="AlphaFoldDB" id="A0A1F7IGG1"/>
<evidence type="ECO:0000256" key="1">
    <source>
        <dbReference type="ARBA" id="ARBA00009981"/>
    </source>
</evidence>
<protein>
    <recommendedName>
        <fullName evidence="2">Antitoxin</fullName>
    </recommendedName>
</protein>
<comment type="caution">
    <text evidence="3">The sequence shown here is derived from an EMBL/GenBank/DDBJ whole genome shotgun (WGS) entry which is preliminary data.</text>
</comment>
<accession>A0A1F7IGG1</accession>
<dbReference type="InterPro" id="IPR036165">
    <property type="entry name" value="YefM-like_sf"/>
</dbReference>
<dbReference type="Gene3D" id="3.40.1620.10">
    <property type="entry name" value="YefM-like domain"/>
    <property type="match status" value="1"/>
</dbReference>
<organism evidence="3 4">
    <name type="scientific">Candidatus Roizmanbacteria bacterium RIFCSPLOWO2_01_FULL_37_12</name>
    <dbReference type="NCBI Taxonomy" id="1802056"/>
    <lineage>
        <taxon>Bacteria</taxon>
        <taxon>Candidatus Roizmaniibacteriota</taxon>
    </lineage>
</organism>
<reference evidence="3 4" key="1">
    <citation type="journal article" date="2016" name="Nat. Commun.">
        <title>Thousands of microbial genomes shed light on interconnected biogeochemical processes in an aquifer system.</title>
        <authorList>
            <person name="Anantharaman K."/>
            <person name="Brown C.T."/>
            <person name="Hug L.A."/>
            <person name="Sharon I."/>
            <person name="Castelle C.J."/>
            <person name="Probst A.J."/>
            <person name="Thomas B.C."/>
            <person name="Singh A."/>
            <person name="Wilkins M.J."/>
            <person name="Karaoz U."/>
            <person name="Brodie E.L."/>
            <person name="Williams K.H."/>
            <person name="Hubbard S.S."/>
            <person name="Banfield J.F."/>
        </authorList>
    </citation>
    <scope>NUCLEOTIDE SEQUENCE [LARGE SCALE GENOMIC DNA]</scope>
</reference>
<gene>
    <name evidence="3" type="ORF">A2954_01240</name>
</gene>
<dbReference type="Pfam" id="PF02604">
    <property type="entry name" value="PhdYeFM_antitox"/>
    <property type="match status" value="1"/>
</dbReference>
<dbReference type="SUPFAM" id="SSF143120">
    <property type="entry name" value="YefM-like"/>
    <property type="match status" value="1"/>
</dbReference>
<evidence type="ECO:0000256" key="2">
    <source>
        <dbReference type="RuleBase" id="RU362080"/>
    </source>
</evidence>
<dbReference type="STRING" id="1802056.A2954_01240"/>
<comment type="function">
    <text evidence="2">Antitoxin component of a type II toxin-antitoxin (TA) system.</text>
</comment>
<evidence type="ECO:0000313" key="3">
    <source>
        <dbReference type="EMBL" id="OGK42450.1"/>
    </source>
</evidence>
<evidence type="ECO:0000313" key="4">
    <source>
        <dbReference type="Proteomes" id="UP000177698"/>
    </source>
</evidence>